<name>A0A4P1KF44_9CAUL</name>
<dbReference type="AlphaFoldDB" id="A0A4P1KF44"/>
<keyword evidence="3" id="KW-1185">Reference proteome</keyword>
<dbReference type="KEGG" id="bvy:NCTC9239_02981"/>
<organism evidence="2 3">
    <name type="scientific">Brevundimonas vancanneytii</name>
    <dbReference type="NCBI Taxonomy" id="1325724"/>
    <lineage>
        <taxon>Bacteria</taxon>
        <taxon>Pseudomonadati</taxon>
        <taxon>Pseudomonadota</taxon>
        <taxon>Alphaproteobacteria</taxon>
        <taxon>Caulobacterales</taxon>
        <taxon>Caulobacteraceae</taxon>
        <taxon>Brevundimonas</taxon>
    </lineage>
</organism>
<reference evidence="2 3" key="1">
    <citation type="submission" date="2019-04" db="EMBL/GenBank/DDBJ databases">
        <authorList>
            <consortium name="Pathogen Informatics"/>
        </authorList>
    </citation>
    <scope>NUCLEOTIDE SEQUENCE [LARGE SCALE GENOMIC DNA]</scope>
    <source>
        <strain evidence="2 3">NCTC9239</strain>
    </source>
</reference>
<feature type="compositionally biased region" description="Basic and acidic residues" evidence="1">
    <location>
        <begin position="249"/>
        <end position="265"/>
    </location>
</feature>
<gene>
    <name evidence="2" type="ORF">NCTC9239_02981</name>
</gene>
<evidence type="ECO:0000256" key="1">
    <source>
        <dbReference type="SAM" id="MobiDB-lite"/>
    </source>
</evidence>
<sequence length="265" mass="27734">MTSSASSSQLPRVLLGALIGAVLGLLMLGVALAAWWLAVARHEPQPIIAPEGFEARLEAAAGGAAFGLTPVYVHDRDGPDSSGAVWLSQIASELEAQGHELRPVPTDDAELVREIERLARRWAEPPRRPLLIWRGPTGLMLCRCDHPRARAQARQLLAASAATSADAVEAQASPSVVAPRRAVEPKGPAYPRLGPPPAKTAAPSAPPVAAPARAASPAPSLPGDPAPRRAEAKASPAPRASSARPASPRRTDPPEARRDADSLFF</sequence>
<protein>
    <submittedName>
        <fullName evidence="2">Uncharacterized protein</fullName>
    </submittedName>
</protein>
<proteinExistence type="predicted"/>
<accession>A0A4P1KF44</accession>
<dbReference type="Proteomes" id="UP000309952">
    <property type="component" value="Chromosome"/>
</dbReference>
<feature type="region of interest" description="Disordered" evidence="1">
    <location>
        <begin position="170"/>
        <end position="265"/>
    </location>
</feature>
<dbReference type="EMBL" id="LR588407">
    <property type="protein sequence ID" value="VTO19050.1"/>
    <property type="molecule type" value="Genomic_DNA"/>
</dbReference>
<dbReference type="RefSeq" id="WP_138142072.1">
    <property type="nucleotide sequence ID" value="NZ_LR588407.1"/>
</dbReference>
<evidence type="ECO:0000313" key="2">
    <source>
        <dbReference type="EMBL" id="VTO19050.1"/>
    </source>
</evidence>
<feature type="compositionally biased region" description="Pro residues" evidence="1">
    <location>
        <begin position="193"/>
        <end position="209"/>
    </location>
</feature>
<feature type="compositionally biased region" description="Low complexity" evidence="1">
    <location>
        <begin position="233"/>
        <end position="248"/>
    </location>
</feature>
<evidence type="ECO:0000313" key="3">
    <source>
        <dbReference type="Proteomes" id="UP000309952"/>
    </source>
</evidence>